<dbReference type="Proteomes" id="UP001583172">
    <property type="component" value="Unassembled WGS sequence"/>
</dbReference>
<evidence type="ECO:0000313" key="3">
    <source>
        <dbReference type="Proteomes" id="UP001583172"/>
    </source>
</evidence>
<organism evidence="2 3">
    <name type="scientific">Humicola insolens</name>
    <name type="common">Soft-rot fungus</name>
    <dbReference type="NCBI Taxonomy" id="85995"/>
    <lineage>
        <taxon>Eukaryota</taxon>
        <taxon>Fungi</taxon>
        <taxon>Dikarya</taxon>
        <taxon>Ascomycota</taxon>
        <taxon>Pezizomycotina</taxon>
        <taxon>Sordariomycetes</taxon>
        <taxon>Sordariomycetidae</taxon>
        <taxon>Sordariales</taxon>
        <taxon>Chaetomiaceae</taxon>
        <taxon>Mycothermus</taxon>
    </lineage>
</organism>
<dbReference type="EMBL" id="JAZGSY010000346">
    <property type="protein sequence ID" value="KAL1836952.1"/>
    <property type="molecule type" value="Genomic_DNA"/>
</dbReference>
<dbReference type="EMBL" id="JAZGSY010000100">
    <property type="protein sequence ID" value="KAL1840758.1"/>
    <property type="molecule type" value="Genomic_DNA"/>
</dbReference>
<reference evidence="2" key="2">
    <citation type="submission" date="2024-01" db="EMBL/GenBank/DDBJ databases">
        <authorList>
            <consortium name="Lawrence Berkeley National Laboratory"/>
            <person name="Steindorff A.S."/>
            <person name="Aguilar-pontes M.V."/>
            <person name="Robinson A.J."/>
            <person name="Andreopoulos B."/>
            <person name="LaButti K."/>
            <person name="Kuo A."/>
            <person name="Mondo S."/>
            <person name="Riley R."/>
            <person name="Otillar R."/>
            <person name="Haridas S."/>
            <person name="Lipzen A."/>
            <person name="Grimwood J."/>
            <person name="Schmutz J."/>
            <person name="Clum A."/>
            <person name="Conant G."/>
            <person name="Drula E."/>
            <person name="Henrissat B."/>
            <person name="Hansel C."/>
            <person name="Singer S."/>
            <person name="de Vries R."/>
            <person name="Natvig D."/>
            <person name="Powell A.J."/>
            <person name="Tsang A."/>
            <person name="Grigoriev I.V."/>
        </authorList>
    </citation>
    <scope>NUCLEOTIDE SEQUENCE</scope>
    <source>
        <strain evidence="2">CBS 620.91</strain>
    </source>
</reference>
<keyword evidence="3" id="KW-1185">Reference proteome</keyword>
<gene>
    <name evidence="2" type="ORF">VTJ49DRAFT_150</name>
    <name evidence="1" type="ORF">VTJ49DRAFT_4447</name>
</gene>
<evidence type="ECO:0000313" key="1">
    <source>
        <dbReference type="EMBL" id="KAL1836952.1"/>
    </source>
</evidence>
<accession>A0ABR3VFW8</accession>
<reference evidence="2 3" key="1">
    <citation type="journal article" date="2024" name="Commun. Biol.">
        <title>Comparative genomic analysis of thermophilic fungi reveals convergent evolutionary adaptations and gene losses.</title>
        <authorList>
            <person name="Steindorff A.S."/>
            <person name="Aguilar-Pontes M.V."/>
            <person name="Robinson A.J."/>
            <person name="Andreopoulos B."/>
            <person name="LaButti K."/>
            <person name="Kuo A."/>
            <person name="Mondo S."/>
            <person name="Riley R."/>
            <person name="Otillar R."/>
            <person name="Haridas S."/>
            <person name="Lipzen A."/>
            <person name="Grimwood J."/>
            <person name="Schmutz J."/>
            <person name="Clum A."/>
            <person name="Reid I.D."/>
            <person name="Moisan M.C."/>
            <person name="Butler G."/>
            <person name="Nguyen T.T.M."/>
            <person name="Dewar K."/>
            <person name="Conant G."/>
            <person name="Drula E."/>
            <person name="Henrissat B."/>
            <person name="Hansel C."/>
            <person name="Singer S."/>
            <person name="Hutchinson M.I."/>
            <person name="de Vries R.P."/>
            <person name="Natvig D.O."/>
            <person name="Powell A.J."/>
            <person name="Tsang A."/>
            <person name="Grigoriev I.V."/>
        </authorList>
    </citation>
    <scope>NUCLEOTIDE SEQUENCE [LARGE SCALE GENOMIC DNA]</scope>
    <source>
        <strain evidence="2 3">CBS 620.91</strain>
    </source>
</reference>
<proteinExistence type="predicted"/>
<name>A0ABR3VFW8_HUMIN</name>
<comment type="caution">
    <text evidence="2">The sequence shown here is derived from an EMBL/GenBank/DDBJ whole genome shotgun (WGS) entry which is preliminary data.</text>
</comment>
<sequence length="93" mass="10510">MRSACLRFSQQEEQHFSSSKWRFVYQPRSHIGPFILGGLPNLRKHRPPVHGLIDRRQALSRGVSSADNAGGSSMQMDFPSQACLLRLQPPSYT</sequence>
<protein>
    <submittedName>
        <fullName evidence="2">Uncharacterized protein</fullName>
    </submittedName>
</protein>
<evidence type="ECO:0000313" key="2">
    <source>
        <dbReference type="EMBL" id="KAL1840758.1"/>
    </source>
</evidence>